<accession>A0A165LT83</accession>
<sequence>MSPGAFQDILNQIKTHDVFSNNSRNPQTDVEHQFMVFLCHAGRYGPGAAVEEIAEWGDISVGSVHNFTKCCIVALLSLHDHAFKFHEEELVEGAKACAEHKANTPTWRHGWLATDGSPIPFFCRPGWYGQDFYGKDKLYAMQLTLIVYIHNLLIADYAVGRPGSTHDSSAFEDTRTFKEHAQLLQDYECIWADSAYSLTSWLITPFKKPRGGQLTPE</sequence>
<dbReference type="EMBL" id="KV429118">
    <property type="protein sequence ID" value="KZT64823.1"/>
    <property type="molecule type" value="Genomic_DNA"/>
</dbReference>
<comment type="cofactor">
    <cofactor evidence="1">
        <name>a divalent metal cation</name>
        <dbReference type="ChEBI" id="CHEBI:60240"/>
    </cofactor>
</comment>
<feature type="domain" description="DDE Tnp4" evidence="3">
    <location>
        <begin position="124"/>
        <end position="217"/>
    </location>
</feature>
<evidence type="ECO:0000259" key="3">
    <source>
        <dbReference type="Pfam" id="PF13359"/>
    </source>
</evidence>
<proteinExistence type="predicted"/>
<keyword evidence="2" id="KW-0479">Metal-binding</keyword>
<evidence type="ECO:0000256" key="1">
    <source>
        <dbReference type="ARBA" id="ARBA00001968"/>
    </source>
</evidence>
<dbReference type="InterPro" id="IPR027806">
    <property type="entry name" value="HARBI1_dom"/>
</dbReference>
<evidence type="ECO:0000313" key="4">
    <source>
        <dbReference type="EMBL" id="KZT64823.1"/>
    </source>
</evidence>
<dbReference type="OrthoDB" id="2801377at2759"/>
<organism evidence="4 5">
    <name type="scientific">Daedalea quercina L-15889</name>
    <dbReference type="NCBI Taxonomy" id="1314783"/>
    <lineage>
        <taxon>Eukaryota</taxon>
        <taxon>Fungi</taxon>
        <taxon>Dikarya</taxon>
        <taxon>Basidiomycota</taxon>
        <taxon>Agaricomycotina</taxon>
        <taxon>Agaricomycetes</taxon>
        <taxon>Polyporales</taxon>
        <taxon>Fomitopsis</taxon>
    </lineage>
</organism>
<dbReference type="AlphaFoldDB" id="A0A165LT83"/>
<protein>
    <recommendedName>
        <fullName evidence="3">DDE Tnp4 domain-containing protein</fullName>
    </recommendedName>
</protein>
<dbReference type="Pfam" id="PF13359">
    <property type="entry name" value="DDE_Tnp_4"/>
    <property type="match status" value="1"/>
</dbReference>
<evidence type="ECO:0000313" key="5">
    <source>
        <dbReference type="Proteomes" id="UP000076727"/>
    </source>
</evidence>
<dbReference type="GO" id="GO:0046872">
    <property type="term" value="F:metal ion binding"/>
    <property type="evidence" value="ECO:0007669"/>
    <property type="project" value="UniProtKB-KW"/>
</dbReference>
<dbReference type="STRING" id="1314783.A0A165LT83"/>
<evidence type="ECO:0000256" key="2">
    <source>
        <dbReference type="ARBA" id="ARBA00022723"/>
    </source>
</evidence>
<dbReference type="Proteomes" id="UP000076727">
    <property type="component" value="Unassembled WGS sequence"/>
</dbReference>
<name>A0A165LT83_9APHY</name>
<gene>
    <name evidence="4" type="ORF">DAEQUDRAFT_769391</name>
</gene>
<keyword evidence="5" id="KW-1185">Reference proteome</keyword>
<reference evidence="4 5" key="1">
    <citation type="journal article" date="2016" name="Mol. Biol. Evol.">
        <title>Comparative Genomics of Early-Diverging Mushroom-Forming Fungi Provides Insights into the Origins of Lignocellulose Decay Capabilities.</title>
        <authorList>
            <person name="Nagy L.G."/>
            <person name="Riley R."/>
            <person name="Tritt A."/>
            <person name="Adam C."/>
            <person name="Daum C."/>
            <person name="Floudas D."/>
            <person name="Sun H."/>
            <person name="Yadav J.S."/>
            <person name="Pangilinan J."/>
            <person name="Larsson K.H."/>
            <person name="Matsuura K."/>
            <person name="Barry K."/>
            <person name="Labutti K."/>
            <person name="Kuo R."/>
            <person name="Ohm R.A."/>
            <person name="Bhattacharya S.S."/>
            <person name="Shirouzu T."/>
            <person name="Yoshinaga Y."/>
            <person name="Martin F.M."/>
            <person name="Grigoriev I.V."/>
            <person name="Hibbett D.S."/>
        </authorList>
    </citation>
    <scope>NUCLEOTIDE SEQUENCE [LARGE SCALE GENOMIC DNA]</scope>
    <source>
        <strain evidence="4 5">L-15889</strain>
    </source>
</reference>